<keyword evidence="5" id="KW-0902">Two-component regulatory system</keyword>
<dbReference type="Proteomes" id="UP000767446">
    <property type="component" value="Unassembled WGS sequence"/>
</dbReference>
<dbReference type="SMART" id="SM00387">
    <property type="entry name" value="HATPase_c"/>
    <property type="match status" value="1"/>
</dbReference>
<proteinExistence type="predicted"/>
<dbReference type="AlphaFoldDB" id="A0A941GRV5"/>
<dbReference type="CDD" id="cd00075">
    <property type="entry name" value="HATPase"/>
    <property type="match status" value="1"/>
</dbReference>
<dbReference type="InterPro" id="IPR011006">
    <property type="entry name" value="CheY-like_superfamily"/>
</dbReference>
<evidence type="ECO:0000256" key="6">
    <source>
        <dbReference type="PROSITE-ProRule" id="PRU00169"/>
    </source>
</evidence>
<dbReference type="PROSITE" id="PS50109">
    <property type="entry name" value="HIS_KIN"/>
    <property type="match status" value="1"/>
</dbReference>
<dbReference type="PANTHER" id="PTHR43547">
    <property type="entry name" value="TWO-COMPONENT HISTIDINE KINASE"/>
    <property type="match status" value="1"/>
</dbReference>
<feature type="domain" description="Histidine kinase" evidence="7">
    <location>
        <begin position="143"/>
        <end position="365"/>
    </location>
</feature>
<accession>A0A941GRV5</accession>
<evidence type="ECO:0000313" key="10">
    <source>
        <dbReference type="Proteomes" id="UP000767446"/>
    </source>
</evidence>
<dbReference type="InterPro" id="IPR036890">
    <property type="entry name" value="HATPase_C_sf"/>
</dbReference>
<protein>
    <recommendedName>
        <fullName evidence="2">histidine kinase</fullName>
        <ecNumber evidence="2">2.7.13.3</ecNumber>
    </recommendedName>
</protein>
<sequence length="367" mass="41254">MTKILVIEDEPQVRSNIKDLLELAEFEPIVAEDGREGVKLAKENLPDLILCDIMMPNLDGYGVLHELKMETTTAKIPLIFLTANAEREEMRRGMELGADDYVTKPFTPRQLLGAINARLEKKAIAFQSMQLQLNALRNNIALSLPHEFRTPLNGIIPSCELLKQCSDSLSPEEIEEIADIILDSAQRLQRMAENYLLYAELELIAHNPEKIQDFNQKEKSCSPKMLVEYTGKKKAAEVGRKNDLDLELEDANAKIEESYFTTMINELIDNAFKFSRPGTPVKITTQLNEEGLNLCITDLGRGMSSSQLHQVGAYMQFERSKYEQQGSGFGLILAQKIVELHGGKFTIKSIVGQQTSIQIILPVNDND</sequence>
<dbReference type="InterPro" id="IPR001789">
    <property type="entry name" value="Sig_transdc_resp-reg_receiver"/>
</dbReference>
<comment type="catalytic activity">
    <reaction evidence="1">
        <text>ATP + protein L-histidine = ADP + protein N-phospho-L-histidine.</text>
        <dbReference type="EC" id="2.7.13.3"/>
    </reaction>
</comment>
<dbReference type="EMBL" id="JADQBC010000013">
    <property type="protein sequence ID" value="MBR8826862.1"/>
    <property type="molecule type" value="Genomic_DNA"/>
</dbReference>
<dbReference type="GO" id="GO:0000155">
    <property type="term" value="F:phosphorelay sensor kinase activity"/>
    <property type="evidence" value="ECO:0007669"/>
    <property type="project" value="InterPro"/>
</dbReference>
<gene>
    <name evidence="9" type="ORF">DSM107014_02985</name>
</gene>
<dbReference type="Gene3D" id="3.30.565.10">
    <property type="entry name" value="Histidine kinase-like ATPase, C-terminal domain"/>
    <property type="match status" value="1"/>
</dbReference>
<dbReference type="InterPro" id="IPR004358">
    <property type="entry name" value="Sig_transdc_His_kin-like_C"/>
</dbReference>
<evidence type="ECO:0000259" key="8">
    <source>
        <dbReference type="PROSITE" id="PS50110"/>
    </source>
</evidence>
<dbReference type="InterPro" id="IPR003594">
    <property type="entry name" value="HATPase_dom"/>
</dbReference>
<evidence type="ECO:0000256" key="2">
    <source>
        <dbReference type="ARBA" id="ARBA00012438"/>
    </source>
</evidence>
<dbReference type="Gene3D" id="3.40.50.2300">
    <property type="match status" value="1"/>
</dbReference>
<dbReference type="CDD" id="cd17574">
    <property type="entry name" value="REC_OmpR"/>
    <property type="match status" value="1"/>
</dbReference>
<organism evidence="9 10">
    <name type="scientific">Gomphosphaeria aponina SAG 52.96 = DSM 107014</name>
    <dbReference type="NCBI Taxonomy" id="1521640"/>
    <lineage>
        <taxon>Bacteria</taxon>
        <taxon>Bacillati</taxon>
        <taxon>Cyanobacteriota</taxon>
        <taxon>Cyanophyceae</taxon>
        <taxon>Oscillatoriophycideae</taxon>
        <taxon>Chroococcales</taxon>
        <taxon>Gomphosphaeriaceae</taxon>
        <taxon>Gomphosphaeria</taxon>
    </lineage>
</organism>
<name>A0A941GRV5_9CHRO</name>
<evidence type="ECO:0000256" key="1">
    <source>
        <dbReference type="ARBA" id="ARBA00000085"/>
    </source>
</evidence>
<evidence type="ECO:0000256" key="4">
    <source>
        <dbReference type="ARBA" id="ARBA00022777"/>
    </source>
</evidence>
<dbReference type="SMART" id="SM00388">
    <property type="entry name" value="HisKA"/>
    <property type="match status" value="1"/>
</dbReference>
<dbReference type="PRINTS" id="PR00344">
    <property type="entry name" value="BCTRLSENSOR"/>
</dbReference>
<dbReference type="PANTHER" id="PTHR43547:SF2">
    <property type="entry name" value="HYBRID SIGNAL TRANSDUCTION HISTIDINE KINASE C"/>
    <property type="match status" value="1"/>
</dbReference>
<dbReference type="PROSITE" id="PS50110">
    <property type="entry name" value="RESPONSE_REGULATORY"/>
    <property type="match status" value="1"/>
</dbReference>
<dbReference type="SUPFAM" id="SSF55874">
    <property type="entry name" value="ATPase domain of HSP90 chaperone/DNA topoisomerase II/histidine kinase"/>
    <property type="match status" value="1"/>
</dbReference>
<evidence type="ECO:0000256" key="5">
    <source>
        <dbReference type="ARBA" id="ARBA00023012"/>
    </source>
</evidence>
<dbReference type="Pfam" id="PF00072">
    <property type="entry name" value="Response_reg"/>
    <property type="match status" value="1"/>
</dbReference>
<dbReference type="SUPFAM" id="SSF52172">
    <property type="entry name" value="CheY-like"/>
    <property type="match status" value="1"/>
</dbReference>
<evidence type="ECO:0000256" key="3">
    <source>
        <dbReference type="ARBA" id="ARBA00022553"/>
    </source>
</evidence>
<dbReference type="InterPro" id="IPR003661">
    <property type="entry name" value="HisK_dim/P_dom"/>
</dbReference>
<dbReference type="SUPFAM" id="SSF47384">
    <property type="entry name" value="Homodimeric domain of signal transducing histidine kinase"/>
    <property type="match status" value="1"/>
</dbReference>
<comment type="caution">
    <text evidence="9">The sequence shown here is derived from an EMBL/GenBank/DDBJ whole genome shotgun (WGS) entry which is preliminary data.</text>
</comment>
<feature type="domain" description="Response regulatory" evidence="8">
    <location>
        <begin position="3"/>
        <end position="119"/>
    </location>
</feature>
<dbReference type="Gene3D" id="1.10.287.130">
    <property type="match status" value="1"/>
</dbReference>
<feature type="modified residue" description="4-aspartylphosphate" evidence="6">
    <location>
        <position position="52"/>
    </location>
</feature>
<dbReference type="InterPro" id="IPR005467">
    <property type="entry name" value="His_kinase_dom"/>
</dbReference>
<dbReference type="EC" id="2.7.13.3" evidence="2"/>
<dbReference type="Pfam" id="PF00512">
    <property type="entry name" value="HisKA"/>
    <property type="match status" value="1"/>
</dbReference>
<dbReference type="SMART" id="SM00448">
    <property type="entry name" value="REC"/>
    <property type="match status" value="1"/>
</dbReference>
<keyword evidence="4" id="KW-0418">Kinase</keyword>
<dbReference type="InterPro" id="IPR036097">
    <property type="entry name" value="HisK_dim/P_sf"/>
</dbReference>
<evidence type="ECO:0000313" key="9">
    <source>
        <dbReference type="EMBL" id="MBR8826862.1"/>
    </source>
</evidence>
<keyword evidence="4" id="KW-0808">Transferase</keyword>
<keyword evidence="3 6" id="KW-0597">Phosphoprotein</keyword>
<dbReference type="Pfam" id="PF02518">
    <property type="entry name" value="HATPase_c"/>
    <property type="match status" value="1"/>
</dbReference>
<reference evidence="9" key="1">
    <citation type="submission" date="2021-02" db="EMBL/GenBank/DDBJ databases">
        <title>Metagenome analyses of Stigonema ocellatum DSM 106950, Chlorogloea purpurea SAG 13.99 and Gomphosphaeria aponina DSM 107014.</title>
        <authorList>
            <person name="Marter P."/>
            <person name="Huang S."/>
        </authorList>
    </citation>
    <scope>NUCLEOTIDE SEQUENCE</scope>
    <source>
        <strain evidence="9">JP213</strain>
    </source>
</reference>
<dbReference type="CDD" id="cd00082">
    <property type="entry name" value="HisKA"/>
    <property type="match status" value="1"/>
</dbReference>
<evidence type="ECO:0000259" key="7">
    <source>
        <dbReference type="PROSITE" id="PS50109"/>
    </source>
</evidence>